<evidence type="ECO:0000313" key="2">
    <source>
        <dbReference type="EMBL" id="CAN97374.1"/>
    </source>
</evidence>
<evidence type="ECO:0000256" key="1">
    <source>
        <dbReference type="SAM" id="MobiDB-lite"/>
    </source>
</evidence>
<dbReference type="AlphaFoldDB" id="A9ESC2"/>
<sequence>MTGTWLFHRFHVLRAFGIRARGAHPDFEALSRGAPHRVPIRLVCAARATLEAGRTTLSKLSACHIRSEPGRRSPPPALSSGPRRARAHAVRTRADAAFSRAVARRARRRSCDLAHTGTRPTRALRGRRARCIVIAALSWRR</sequence>
<dbReference type="Proteomes" id="UP000002139">
    <property type="component" value="Chromosome"/>
</dbReference>
<protein>
    <submittedName>
        <fullName evidence="2">Uncharacterized protein</fullName>
    </submittedName>
</protein>
<name>A9ESC2_SORC5</name>
<dbReference type="KEGG" id="scl:sce7205"/>
<accession>A9ESC2</accession>
<keyword evidence="3" id="KW-1185">Reference proteome</keyword>
<dbReference type="STRING" id="448385.sce7205"/>
<feature type="region of interest" description="Disordered" evidence="1">
    <location>
        <begin position="65"/>
        <end position="85"/>
    </location>
</feature>
<evidence type="ECO:0000313" key="3">
    <source>
        <dbReference type="Proteomes" id="UP000002139"/>
    </source>
</evidence>
<reference evidence="2 3" key="1">
    <citation type="journal article" date="2007" name="Nat. Biotechnol.">
        <title>Complete genome sequence of the myxobacterium Sorangium cellulosum.</title>
        <authorList>
            <person name="Schneiker S."/>
            <person name="Perlova O."/>
            <person name="Kaiser O."/>
            <person name="Gerth K."/>
            <person name="Alici A."/>
            <person name="Altmeyer M.O."/>
            <person name="Bartels D."/>
            <person name="Bekel T."/>
            <person name="Beyer S."/>
            <person name="Bode E."/>
            <person name="Bode H.B."/>
            <person name="Bolten C.J."/>
            <person name="Choudhuri J.V."/>
            <person name="Doss S."/>
            <person name="Elnakady Y.A."/>
            <person name="Frank B."/>
            <person name="Gaigalat L."/>
            <person name="Goesmann A."/>
            <person name="Groeger C."/>
            <person name="Gross F."/>
            <person name="Jelsbak L."/>
            <person name="Jelsbak L."/>
            <person name="Kalinowski J."/>
            <person name="Kegler C."/>
            <person name="Knauber T."/>
            <person name="Konietzny S."/>
            <person name="Kopp M."/>
            <person name="Krause L."/>
            <person name="Krug D."/>
            <person name="Linke B."/>
            <person name="Mahmud T."/>
            <person name="Martinez-Arias R."/>
            <person name="McHardy A.C."/>
            <person name="Merai M."/>
            <person name="Meyer F."/>
            <person name="Mormann S."/>
            <person name="Munoz-Dorado J."/>
            <person name="Perez J."/>
            <person name="Pradella S."/>
            <person name="Rachid S."/>
            <person name="Raddatz G."/>
            <person name="Rosenau F."/>
            <person name="Rueckert C."/>
            <person name="Sasse F."/>
            <person name="Scharfe M."/>
            <person name="Schuster S.C."/>
            <person name="Suen G."/>
            <person name="Treuner-Lange A."/>
            <person name="Velicer G.J."/>
            <person name="Vorholter F.-J."/>
            <person name="Weissman K.J."/>
            <person name="Welch R.D."/>
            <person name="Wenzel S.C."/>
            <person name="Whitworth D.E."/>
            <person name="Wilhelm S."/>
            <person name="Wittmann C."/>
            <person name="Bloecker H."/>
            <person name="Puehler A."/>
            <person name="Mueller R."/>
        </authorList>
    </citation>
    <scope>NUCLEOTIDE SEQUENCE [LARGE SCALE GENOMIC DNA]</scope>
    <source>
        <strain evidence="3">So ce56</strain>
    </source>
</reference>
<gene>
    <name evidence="2" type="ordered locus">sce7205</name>
</gene>
<organism evidence="2 3">
    <name type="scientific">Sorangium cellulosum (strain So ce56)</name>
    <name type="common">Polyangium cellulosum (strain So ce56)</name>
    <dbReference type="NCBI Taxonomy" id="448385"/>
    <lineage>
        <taxon>Bacteria</taxon>
        <taxon>Pseudomonadati</taxon>
        <taxon>Myxococcota</taxon>
        <taxon>Polyangia</taxon>
        <taxon>Polyangiales</taxon>
        <taxon>Polyangiaceae</taxon>
        <taxon>Sorangium</taxon>
    </lineage>
</organism>
<dbReference type="EMBL" id="AM746676">
    <property type="protein sequence ID" value="CAN97374.1"/>
    <property type="molecule type" value="Genomic_DNA"/>
</dbReference>
<dbReference type="HOGENOM" id="CLU_1824057_0_0_7"/>
<proteinExistence type="predicted"/>